<sequence>MGRQGVEPSTGFKEKSPKKHKNTVQEFSEIYNVETDFFIPLQKCRENLLRLNEIKQYIEDNGFLEKVWWENHFLKINGLNTRFQSLEREMGFKNQPSGVINQQEIYGQYVTEHEIEDIYRAIHEYLSLNADIEERTTKIFERINEQYLEEISIYQSRLKMMASPTASVTSELVKFSAFFISFKSKNIERISIESDKYVTYQLKSKENTSKLDVIEEFKIQDRTYNIKVLYEQMLHYEASLYKLIECITDVEQKEKVSKLNKRLLVLTWVSVAFVITQTFIGVISTYISFKGLK</sequence>
<keyword evidence="2" id="KW-1133">Transmembrane helix</keyword>
<feature type="transmembrane region" description="Helical" evidence="2">
    <location>
        <begin position="263"/>
        <end position="287"/>
    </location>
</feature>
<name>A0A1Y5ZD53_9BACI</name>
<dbReference type="RefSeq" id="WP_088028301.1">
    <property type="nucleotide sequence ID" value="NZ_FWZD01000040.1"/>
</dbReference>
<keyword evidence="2" id="KW-0472">Membrane</keyword>
<reference evidence="4" key="1">
    <citation type="submission" date="2017-04" db="EMBL/GenBank/DDBJ databases">
        <authorList>
            <person name="Criscuolo A."/>
        </authorList>
    </citation>
    <scope>NUCLEOTIDE SEQUENCE [LARGE SCALE GENOMIC DNA]</scope>
</reference>
<proteinExistence type="predicted"/>
<gene>
    <name evidence="3" type="ORF">BACERE00185_01828</name>
</gene>
<organism evidence="3 4">
    <name type="scientific">Bacillus mobilis</name>
    <dbReference type="NCBI Taxonomy" id="2026190"/>
    <lineage>
        <taxon>Bacteria</taxon>
        <taxon>Bacillati</taxon>
        <taxon>Bacillota</taxon>
        <taxon>Bacilli</taxon>
        <taxon>Bacillales</taxon>
        <taxon>Bacillaceae</taxon>
        <taxon>Bacillus</taxon>
        <taxon>Bacillus cereus group</taxon>
    </lineage>
</organism>
<dbReference type="AlphaFoldDB" id="A0A1Y5ZD53"/>
<evidence type="ECO:0000256" key="2">
    <source>
        <dbReference type="SAM" id="Phobius"/>
    </source>
</evidence>
<dbReference type="EMBL" id="FWZD01000040">
    <property type="protein sequence ID" value="SMD93875.1"/>
    <property type="molecule type" value="Genomic_DNA"/>
</dbReference>
<dbReference type="Proteomes" id="UP000194439">
    <property type="component" value="Unassembled WGS sequence"/>
</dbReference>
<evidence type="ECO:0000256" key="1">
    <source>
        <dbReference type="SAM" id="MobiDB-lite"/>
    </source>
</evidence>
<evidence type="ECO:0000313" key="3">
    <source>
        <dbReference type="EMBL" id="SMD93875.1"/>
    </source>
</evidence>
<protein>
    <submittedName>
        <fullName evidence="3">Uncharacterized protein</fullName>
    </submittedName>
</protein>
<keyword evidence="2" id="KW-0812">Transmembrane</keyword>
<accession>A0A1Y5ZD53</accession>
<evidence type="ECO:0000313" key="4">
    <source>
        <dbReference type="Proteomes" id="UP000194439"/>
    </source>
</evidence>
<feature type="region of interest" description="Disordered" evidence="1">
    <location>
        <begin position="1"/>
        <end position="20"/>
    </location>
</feature>